<dbReference type="AlphaFoldDB" id="A0A4R4ZWU7"/>
<evidence type="ECO:0000259" key="1">
    <source>
        <dbReference type="PROSITE" id="PS50801"/>
    </source>
</evidence>
<dbReference type="Gene3D" id="3.30.750.24">
    <property type="entry name" value="STAS domain"/>
    <property type="match status" value="2"/>
</dbReference>
<dbReference type="PANTHER" id="PTHR33495:SF2">
    <property type="entry name" value="ANTI-SIGMA FACTOR ANTAGONIST TM_1081-RELATED"/>
    <property type="match status" value="1"/>
</dbReference>
<keyword evidence="3" id="KW-1185">Reference proteome</keyword>
<evidence type="ECO:0000313" key="3">
    <source>
        <dbReference type="Proteomes" id="UP000295578"/>
    </source>
</evidence>
<protein>
    <submittedName>
        <fullName evidence="2">Anti-sigma factor antagonist</fullName>
    </submittedName>
</protein>
<dbReference type="PROSITE" id="PS50801">
    <property type="entry name" value="STAS"/>
    <property type="match status" value="1"/>
</dbReference>
<sequence length="279" mass="29026">MKDTTVPGLSIETRRGFTVLGLPAQISWQNYAGIREGVSRALSLACAGQRGTGRGGVVVDFGDAVLLDAAGLVLLARAETRAQLTGCPLRAVVPALSAHVRRALHLTGLAQLVPVFADVASATAAPLPDGTAGEVDTTHVLDAIRALHPGDAGLTPTPPAPSELMITTTAAADGDHTVVHLSGVLDEVTVPRLGETLTTLVEGNLRHLMVRMHDRLGVRCDPLPILLGIRWRVAAEGGCLALPALPGKLREIVDREGLGSVFTGCRSIEDRLLSGAEPA</sequence>
<dbReference type="RefSeq" id="WP_132205149.1">
    <property type="nucleotide sequence ID" value="NZ_SMKY01000396.1"/>
</dbReference>
<dbReference type="SUPFAM" id="SSF52091">
    <property type="entry name" value="SpoIIaa-like"/>
    <property type="match status" value="2"/>
</dbReference>
<dbReference type="Pfam" id="PF01740">
    <property type="entry name" value="STAS"/>
    <property type="match status" value="1"/>
</dbReference>
<dbReference type="InterPro" id="IPR036513">
    <property type="entry name" value="STAS_dom_sf"/>
</dbReference>
<reference evidence="2 3" key="1">
    <citation type="submission" date="2019-03" db="EMBL/GenBank/DDBJ databases">
        <title>Draft genome sequences of novel Actinobacteria.</title>
        <authorList>
            <person name="Sahin N."/>
            <person name="Ay H."/>
            <person name="Saygin H."/>
        </authorList>
    </citation>
    <scope>NUCLEOTIDE SEQUENCE [LARGE SCALE GENOMIC DNA]</scope>
    <source>
        <strain evidence="2 3">DSM 45941</strain>
    </source>
</reference>
<dbReference type="OrthoDB" id="3466306at2"/>
<gene>
    <name evidence="2" type="ORF">E1293_42630</name>
</gene>
<dbReference type="CDD" id="cd07043">
    <property type="entry name" value="STAS_anti-anti-sigma_factors"/>
    <property type="match status" value="2"/>
</dbReference>
<proteinExistence type="predicted"/>
<comment type="caution">
    <text evidence="2">The sequence shown here is derived from an EMBL/GenBank/DDBJ whole genome shotgun (WGS) entry which is preliminary data.</text>
</comment>
<dbReference type="EMBL" id="SMKY01000396">
    <property type="protein sequence ID" value="TDD63701.1"/>
    <property type="molecule type" value="Genomic_DNA"/>
</dbReference>
<name>A0A4R4ZWU7_9ACTN</name>
<accession>A0A4R4ZWU7</accession>
<organism evidence="2 3">
    <name type="scientific">Actinomadura darangshiensis</name>
    <dbReference type="NCBI Taxonomy" id="705336"/>
    <lineage>
        <taxon>Bacteria</taxon>
        <taxon>Bacillati</taxon>
        <taxon>Actinomycetota</taxon>
        <taxon>Actinomycetes</taxon>
        <taxon>Streptosporangiales</taxon>
        <taxon>Thermomonosporaceae</taxon>
        <taxon>Actinomadura</taxon>
    </lineage>
</organism>
<dbReference type="GO" id="GO:0043856">
    <property type="term" value="F:anti-sigma factor antagonist activity"/>
    <property type="evidence" value="ECO:0007669"/>
    <property type="project" value="TreeGrafter"/>
</dbReference>
<dbReference type="PANTHER" id="PTHR33495">
    <property type="entry name" value="ANTI-SIGMA FACTOR ANTAGONIST TM_1081-RELATED-RELATED"/>
    <property type="match status" value="1"/>
</dbReference>
<dbReference type="InterPro" id="IPR002645">
    <property type="entry name" value="STAS_dom"/>
</dbReference>
<dbReference type="Proteomes" id="UP000295578">
    <property type="component" value="Unassembled WGS sequence"/>
</dbReference>
<feature type="domain" description="STAS" evidence="1">
    <location>
        <begin position="7"/>
        <end position="126"/>
    </location>
</feature>
<evidence type="ECO:0000313" key="2">
    <source>
        <dbReference type="EMBL" id="TDD63701.1"/>
    </source>
</evidence>